<accession>A0AAP2DER7</accession>
<protein>
    <submittedName>
        <fullName evidence="1">Uncharacterized protein</fullName>
    </submittedName>
</protein>
<organism evidence="1 2">
    <name type="scientific">Dawidia soli</name>
    <dbReference type="NCBI Taxonomy" id="2782352"/>
    <lineage>
        <taxon>Bacteria</taxon>
        <taxon>Pseudomonadati</taxon>
        <taxon>Bacteroidota</taxon>
        <taxon>Cytophagia</taxon>
        <taxon>Cytophagales</taxon>
        <taxon>Chryseotaleaceae</taxon>
        <taxon>Dawidia</taxon>
    </lineage>
</organism>
<comment type="caution">
    <text evidence="1">The sequence shown here is derived from an EMBL/GenBank/DDBJ whole genome shotgun (WGS) entry which is preliminary data.</text>
</comment>
<keyword evidence="2" id="KW-1185">Reference proteome</keyword>
<dbReference type="Proteomes" id="UP001319180">
    <property type="component" value="Unassembled WGS sequence"/>
</dbReference>
<reference evidence="1 2" key="1">
    <citation type="submission" date="2021-05" db="EMBL/GenBank/DDBJ databases">
        <title>A Polyphasic approach of four new species of the genus Ohtaekwangia: Ohtaekwangia histidinii sp. nov., Ohtaekwangia cretensis sp. nov., Ohtaekwangia indiensis sp. nov., Ohtaekwangia reichenbachii sp. nov. from diverse environment.</title>
        <authorList>
            <person name="Octaviana S."/>
        </authorList>
    </citation>
    <scope>NUCLEOTIDE SEQUENCE [LARGE SCALE GENOMIC DNA]</scope>
    <source>
        <strain evidence="1 2">PWU37</strain>
    </source>
</reference>
<evidence type="ECO:0000313" key="1">
    <source>
        <dbReference type="EMBL" id="MBT1690826.1"/>
    </source>
</evidence>
<dbReference type="EMBL" id="JAHESC010000093">
    <property type="protein sequence ID" value="MBT1690826.1"/>
    <property type="molecule type" value="Genomic_DNA"/>
</dbReference>
<evidence type="ECO:0000313" key="2">
    <source>
        <dbReference type="Proteomes" id="UP001319180"/>
    </source>
</evidence>
<proteinExistence type="predicted"/>
<dbReference type="RefSeq" id="WP_254094652.1">
    <property type="nucleotide sequence ID" value="NZ_JAHESC010000093.1"/>
</dbReference>
<dbReference type="AlphaFoldDB" id="A0AAP2DER7"/>
<sequence length="113" mass="13344">MKHPKTSIPWPLEKTLELLTLIRNDLVGDLLNGNYLREYIQTRFQVRDVSRIKVEFIRMALKQLRQSALDRVHYEGLVREIMEHGTTSLAAGNDQLFYQEIDRLLQRYLPAHP</sequence>
<gene>
    <name evidence="1" type="ORF">KK078_29955</name>
</gene>
<name>A0AAP2DER7_9BACT</name>